<proteinExistence type="predicted"/>
<organism evidence="1 2">
    <name type="scientific">Camellia lanceoleosa</name>
    <dbReference type="NCBI Taxonomy" id="1840588"/>
    <lineage>
        <taxon>Eukaryota</taxon>
        <taxon>Viridiplantae</taxon>
        <taxon>Streptophyta</taxon>
        <taxon>Embryophyta</taxon>
        <taxon>Tracheophyta</taxon>
        <taxon>Spermatophyta</taxon>
        <taxon>Magnoliopsida</taxon>
        <taxon>eudicotyledons</taxon>
        <taxon>Gunneridae</taxon>
        <taxon>Pentapetalae</taxon>
        <taxon>asterids</taxon>
        <taxon>Ericales</taxon>
        <taxon>Theaceae</taxon>
        <taxon>Camellia</taxon>
    </lineage>
</organism>
<protein>
    <submittedName>
        <fullName evidence="1">Uncharacterized protein</fullName>
    </submittedName>
</protein>
<gene>
    <name evidence="1" type="ORF">LOK49_LG09G01739</name>
</gene>
<reference evidence="1 2" key="1">
    <citation type="journal article" date="2022" name="Plant J.">
        <title>Chromosome-level genome of Camellia lanceoleosa provides a valuable resource for understanding genome evolution and self-incompatibility.</title>
        <authorList>
            <person name="Gong W."/>
            <person name="Xiao S."/>
            <person name="Wang L."/>
            <person name="Liao Z."/>
            <person name="Chang Y."/>
            <person name="Mo W."/>
            <person name="Hu G."/>
            <person name="Li W."/>
            <person name="Zhao G."/>
            <person name="Zhu H."/>
            <person name="Hu X."/>
            <person name="Ji K."/>
            <person name="Xiang X."/>
            <person name="Song Q."/>
            <person name="Yuan D."/>
            <person name="Jin S."/>
            <person name="Zhang L."/>
        </authorList>
    </citation>
    <scope>NUCLEOTIDE SEQUENCE [LARGE SCALE GENOMIC DNA]</scope>
    <source>
        <strain evidence="1">SQ_2022a</strain>
    </source>
</reference>
<dbReference type="EMBL" id="CM045765">
    <property type="protein sequence ID" value="KAI7999263.1"/>
    <property type="molecule type" value="Genomic_DNA"/>
</dbReference>
<accession>A0ACC0GFF5</accession>
<evidence type="ECO:0000313" key="2">
    <source>
        <dbReference type="Proteomes" id="UP001060215"/>
    </source>
</evidence>
<keyword evidence="2" id="KW-1185">Reference proteome</keyword>
<dbReference type="Proteomes" id="UP001060215">
    <property type="component" value="Chromosome 8"/>
</dbReference>
<evidence type="ECO:0000313" key="1">
    <source>
        <dbReference type="EMBL" id="KAI7999263.1"/>
    </source>
</evidence>
<comment type="caution">
    <text evidence="1">The sequence shown here is derived from an EMBL/GenBank/DDBJ whole genome shotgun (WGS) entry which is preliminary data.</text>
</comment>
<sequence>MPSIELPKTPLDREKARRVKRESPRVRKSTSTTQGLIDVQIAEAEEVPAAAVTYPVSVNTSYILSVENLSPVLITCLVGELSESIWAMVATLKCHKGHVDAQLEFLRDGATSGIPNLMRVMHDPSFLNNFPNGNQKQVNCARTNENEAPISK</sequence>
<name>A0ACC0GFF5_9ERIC</name>